<dbReference type="NCBIfam" id="TIGR04057">
    <property type="entry name" value="SusC_RagA_signa"/>
    <property type="match status" value="1"/>
</dbReference>
<dbReference type="Proteomes" id="UP001416393">
    <property type="component" value="Unassembled WGS sequence"/>
</dbReference>
<dbReference type="Pfam" id="PF13715">
    <property type="entry name" value="CarbopepD_reg_2"/>
    <property type="match status" value="1"/>
</dbReference>
<dbReference type="PROSITE" id="PS52016">
    <property type="entry name" value="TONB_DEPENDENT_REC_3"/>
    <property type="match status" value="1"/>
</dbReference>
<dbReference type="Gene3D" id="2.60.40.1120">
    <property type="entry name" value="Carboxypeptidase-like, regulatory domain"/>
    <property type="match status" value="1"/>
</dbReference>
<organism evidence="9 10">
    <name type="scientific">Mariniflexile soesokkakense</name>
    <dbReference type="NCBI Taxonomy" id="1343160"/>
    <lineage>
        <taxon>Bacteria</taxon>
        <taxon>Pseudomonadati</taxon>
        <taxon>Bacteroidota</taxon>
        <taxon>Flavobacteriia</taxon>
        <taxon>Flavobacteriales</taxon>
        <taxon>Flavobacteriaceae</taxon>
        <taxon>Mariniflexile</taxon>
    </lineage>
</organism>
<comment type="caution">
    <text evidence="9">The sequence shown here is derived from an EMBL/GenBank/DDBJ whole genome shotgun (WGS) entry which is preliminary data.</text>
</comment>
<evidence type="ECO:0000256" key="1">
    <source>
        <dbReference type="ARBA" id="ARBA00004571"/>
    </source>
</evidence>
<gene>
    <name evidence="9" type="ORF">VP395_13755</name>
</gene>
<dbReference type="InterPro" id="IPR036942">
    <property type="entry name" value="Beta-barrel_TonB_sf"/>
</dbReference>
<comment type="similarity">
    <text evidence="7">Belongs to the TonB-dependent receptor family.</text>
</comment>
<keyword evidence="3 7" id="KW-1134">Transmembrane beta strand</keyword>
<evidence type="ECO:0000259" key="8">
    <source>
        <dbReference type="Pfam" id="PF07715"/>
    </source>
</evidence>
<sequence length="1060" mass="115880">MNLKTKLILLLVLILNISLFAQGGYQLSGTVVDGANMPIPGVNVIIANTTKGAATDFDGKFQIEVKKGDVLNFSYLGYIKQSITITNQTTLNVVMVEDASKLDEVVVVGYGTRKKSHLTGAIAKIGGEDVAAVQAARVDDALAGKLPGVRIQNQSGEPGSDPKIQIRAASSISGDSGPLIVVDGYPISGNLATVNPNDIESLEVLKDAASSAIYGSRGANGVILVTTKKGKSGKLNFSYNAYTSTSSKYVKDIEMLKTAGEWAADLQTDAYDLSLTDPRLLQYRLEAYTNAPDVVSVEDWLFKNGNSTSHDFSVSGGSDNIKAFASLGYLNTEGIVMGQGFEKVTGRMNIDANLNDKLKAGMSLSGFYGHQDIVPWEMRDLLRAYSISPIYHTQASIDFVQQLDQKRAALFASGYTANNFGRTFDQDYRGIGLDPTSIYNLQPGDIVHDWQYGRNQNGIGGTGDAGVAAKFDNSRRWAKNYFANMSSYLQFSIIDGLDLKTVFGADLNNNQTYFYEGQLSDGQQRSNQTDLDIVDVKKSTVLSETTLSYAKVFADKHDVAAVVGIEFQNTYFKGMSSQGTNVPFGLPINYSFFNAADVVSQEIDETRSRRSIFGRVNYAYDDKYLLSVSLRRDGDSRFGANKKFATFPAVSVGWNMHKESFLDGNDVISLLKPRFSTGSLGTESFLGSYESLSILSTAPTAFGTGFLIPQNVANPDLTWQTNKETNYGVDTGFLNNRFRFSLDYYTSDINNMLINQSVSEVLGTPSIVLNRGDVQSSGLELELNANILQKDNFSWSINANLSTVNTEITSLGALDELPRQVYGGPAGRGPEFRNYVGGEVGEMWGYAVTGEVESIYIADPSRNIGFGSSEWYVVDQNNDGQITYEDDYVKLGSATPDFYWGLSSNMNYKNFDFSFQFQGSQGAEIYNIDPIYWKSQFGGRLRPDFDANNDRIADVSGKHFVETRNAHGSGIQDASFTALRNVTLGYTVNPDFLTKVGIGSMRLYVAATNLLYIMGNNYTSFNPEGIETENTGYAGPTTYGYQEGASPLVRSFTFGVNVNF</sequence>
<evidence type="ECO:0000256" key="2">
    <source>
        <dbReference type="ARBA" id="ARBA00022448"/>
    </source>
</evidence>
<evidence type="ECO:0000313" key="9">
    <source>
        <dbReference type="EMBL" id="MEN3324799.1"/>
    </source>
</evidence>
<evidence type="ECO:0000256" key="7">
    <source>
        <dbReference type="PROSITE-ProRule" id="PRU01360"/>
    </source>
</evidence>
<protein>
    <submittedName>
        <fullName evidence="9">TonB-dependent receptor</fullName>
    </submittedName>
</protein>
<dbReference type="SUPFAM" id="SSF49464">
    <property type="entry name" value="Carboxypeptidase regulatory domain-like"/>
    <property type="match status" value="1"/>
</dbReference>
<dbReference type="RefSeq" id="WP_346242596.1">
    <property type="nucleotide sequence ID" value="NZ_JAZHYP010000008.1"/>
</dbReference>
<proteinExistence type="inferred from homology"/>
<dbReference type="InterPro" id="IPR023996">
    <property type="entry name" value="TonB-dep_OMP_SusC/RagA"/>
</dbReference>
<evidence type="ECO:0000256" key="5">
    <source>
        <dbReference type="ARBA" id="ARBA00023136"/>
    </source>
</evidence>
<reference evidence="9 10" key="1">
    <citation type="submission" date="2024-01" db="EMBL/GenBank/DDBJ databases">
        <title>Mariniflexile litorale sp. nov., isolated from the shallow sediments of the Sea of Japan.</title>
        <authorList>
            <person name="Romanenko L."/>
            <person name="Bystritskaya E."/>
            <person name="Isaeva M."/>
        </authorList>
    </citation>
    <scope>NUCLEOTIDE SEQUENCE [LARGE SCALE GENOMIC DNA]</scope>
    <source>
        <strain evidence="9 10">KCTC 32427</strain>
    </source>
</reference>
<dbReference type="InterPro" id="IPR023997">
    <property type="entry name" value="TonB-dep_OMP_SusC/RagA_CS"/>
</dbReference>
<dbReference type="Gene3D" id="2.40.170.20">
    <property type="entry name" value="TonB-dependent receptor, beta-barrel domain"/>
    <property type="match status" value="1"/>
</dbReference>
<keyword evidence="6 7" id="KW-0998">Cell outer membrane</keyword>
<dbReference type="Gene3D" id="2.170.130.10">
    <property type="entry name" value="TonB-dependent receptor, plug domain"/>
    <property type="match status" value="1"/>
</dbReference>
<keyword evidence="4 7" id="KW-0812">Transmembrane</keyword>
<accession>A0ABV0AEK9</accession>
<keyword evidence="9" id="KW-0675">Receptor</keyword>
<evidence type="ECO:0000256" key="3">
    <source>
        <dbReference type="ARBA" id="ARBA00022452"/>
    </source>
</evidence>
<keyword evidence="5 7" id="KW-0472">Membrane</keyword>
<evidence type="ECO:0000256" key="4">
    <source>
        <dbReference type="ARBA" id="ARBA00022692"/>
    </source>
</evidence>
<dbReference type="NCBIfam" id="TIGR04056">
    <property type="entry name" value="OMP_RagA_SusC"/>
    <property type="match status" value="1"/>
</dbReference>
<evidence type="ECO:0000313" key="10">
    <source>
        <dbReference type="Proteomes" id="UP001416393"/>
    </source>
</evidence>
<keyword evidence="2 7" id="KW-0813">Transport</keyword>
<dbReference type="InterPro" id="IPR039426">
    <property type="entry name" value="TonB-dep_rcpt-like"/>
</dbReference>
<dbReference type="Pfam" id="PF07715">
    <property type="entry name" value="Plug"/>
    <property type="match status" value="1"/>
</dbReference>
<name>A0ABV0AEK9_9FLAO</name>
<feature type="domain" description="TonB-dependent receptor plug" evidence="8">
    <location>
        <begin position="115"/>
        <end position="222"/>
    </location>
</feature>
<dbReference type="EMBL" id="JAZHYP010000008">
    <property type="protein sequence ID" value="MEN3324799.1"/>
    <property type="molecule type" value="Genomic_DNA"/>
</dbReference>
<comment type="subcellular location">
    <subcellularLocation>
        <location evidence="1 7">Cell outer membrane</location>
        <topology evidence="1 7">Multi-pass membrane protein</topology>
    </subcellularLocation>
</comment>
<keyword evidence="10" id="KW-1185">Reference proteome</keyword>
<dbReference type="InterPro" id="IPR037066">
    <property type="entry name" value="Plug_dom_sf"/>
</dbReference>
<evidence type="ECO:0000256" key="6">
    <source>
        <dbReference type="ARBA" id="ARBA00023237"/>
    </source>
</evidence>
<dbReference type="InterPro" id="IPR008969">
    <property type="entry name" value="CarboxyPept-like_regulatory"/>
</dbReference>
<dbReference type="InterPro" id="IPR012910">
    <property type="entry name" value="Plug_dom"/>
</dbReference>
<dbReference type="SUPFAM" id="SSF56935">
    <property type="entry name" value="Porins"/>
    <property type="match status" value="1"/>
</dbReference>